<dbReference type="InterPro" id="IPR000195">
    <property type="entry name" value="Rab-GAP-TBC_dom"/>
</dbReference>
<proteinExistence type="predicted"/>
<dbReference type="InterPro" id="IPR050302">
    <property type="entry name" value="Rab_GAP_TBC_domain"/>
</dbReference>
<name>A0AA89BV95_PINIB</name>
<dbReference type="AlphaFoldDB" id="A0AA89BV95"/>
<dbReference type="EMBL" id="VSWD01000013">
    <property type="protein sequence ID" value="KAK3083693.1"/>
    <property type="molecule type" value="Genomic_DNA"/>
</dbReference>
<feature type="compositionally biased region" description="Polar residues" evidence="2">
    <location>
        <begin position="28"/>
        <end position="46"/>
    </location>
</feature>
<dbReference type="SUPFAM" id="SSF47923">
    <property type="entry name" value="Ypt/Rab-GAP domain of gyp1p"/>
    <property type="match status" value="2"/>
</dbReference>
<sequence length="383" mass="44671">MAVADPGVEVVDSSDPEEDGSTDVARVGTSSHSISKNGSPTKHQNGSVMMVADRYGFIGGSQYTKPEEEYRIPIEKLRKRELKWLEMFENWEKWMSKRFRKVKDRCRKGIPPSLRSRAWQFLCGSKFLMEHNKGRYEEYLRRPSDPKCEEDIKKDLHRQFPQHEMFTSKGGYGQEDLYCILKAYTVHNPHDGYCQAQAPIAAVLLMHMPAEQAFWCLVSICEKYLPGYYSPGLEAVQVDGDVLFGLLKKTQPTVHKHLKKQQIAPILYMTEWFMCLFTRTLPWACVLRVWDMFFCEGVKVMFRVGLVLFRLVFGDGGKLAQCPTLYETLEKIRKLPLHQLDEENIVQETLRLNINERDMEKEHQKQIQRRKPKEKKKSTKHKS</sequence>
<gene>
    <name evidence="4" type="ORF">FSP39_001531</name>
</gene>
<evidence type="ECO:0000313" key="4">
    <source>
        <dbReference type="EMBL" id="KAK3083693.1"/>
    </source>
</evidence>
<dbReference type="FunFam" id="1.10.10.750:FF:000001">
    <property type="entry name" value="TBC1 domain family member 10A"/>
    <property type="match status" value="1"/>
</dbReference>
<accession>A0AA89BV95</accession>
<feature type="compositionally biased region" description="Acidic residues" evidence="2">
    <location>
        <begin position="12"/>
        <end position="21"/>
    </location>
</feature>
<dbReference type="Gene3D" id="1.10.472.80">
    <property type="entry name" value="Ypt/Rab-GAP domain of gyp1p, domain 3"/>
    <property type="match status" value="1"/>
</dbReference>
<evidence type="ECO:0000256" key="2">
    <source>
        <dbReference type="SAM" id="MobiDB-lite"/>
    </source>
</evidence>
<evidence type="ECO:0000313" key="5">
    <source>
        <dbReference type="Proteomes" id="UP001186944"/>
    </source>
</evidence>
<dbReference type="PROSITE" id="PS50086">
    <property type="entry name" value="TBC_RABGAP"/>
    <property type="match status" value="1"/>
</dbReference>
<feature type="region of interest" description="Disordered" evidence="2">
    <location>
        <begin position="358"/>
        <end position="383"/>
    </location>
</feature>
<dbReference type="InterPro" id="IPR035969">
    <property type="entry name" value="Rab-GAP_TBC_sf"/>
</dbReference>
<dbReference type="FunFam" id="1.10.8.270:FF:000007">
    <property type="entry name" value="TBC1 domain family member 10A"/>
    <property type="match status" value="1"/>
</dbReference>
<feature type="compositionally biased region" description="Basic residues" evidence="2">
    <location>
        <begin position="366"/>
        <end position="383"/>
    </location>
</feature>
<dbReference type="PANTHER" id="PTHR47219:SF4">
    <property type="entry name" value="TBC1 DOMAIN FAMILY MEMBER 10A"/>
    <property type="match status" value="1"/>
</dbReference>
<dbReference type="PANTHER" id="PTHR47219">
    <property type="entry name" value="RAB GTPASE-ACTIVATING PROTEIN 1-LIKE"/>
    <property type="match status" value="1"/>
</dbReference>
<dbReference type="GO" id="GO:0005096">
    <property type="term" value="F:GTPase activator activity"/>
    <property type="evidence" value="ECO:0007669"/>
    <property type="project" value="UniProtKB-KW"/>
</dbReference>
<evidence type="ECO:0000256" key="1">
    <source>
        <dbReference type="ARBA" id="ARBA00022468"/>
    </source>
</evidence>
<dbReference type="FunFam" id="1.10.472.80:FF:000008">
    <property type="entry name" value="TBC1 domain family member 10A"/>
    <property type="match status" value="1"/>
</dbReference>
<dbReference type="SMART" id="SM00164">
    <property type="entry name" value="TBC"/>
    <property type="match status" value="1"/>
</dbReference>
<feature type="domain" description="Rab-GAP TBC" evidence="3">
    <location>
        <begin position="109"/>
        <end position="297"/>
    </location>
</feature>
<dbReference type="Gene3D" id="1.10.8.270">
    <property type="entry name" value="putative rabgap domain of human tbc1 domain family member 14 like domains"/>
    <property type="match status" value="1"/>
</dbReference>
<evidence type="ECO:0000259" key="3">
    <source>
        <dbReference type="PROSITE" id="PS50086"/>
    </source>
</evidence>
<dbReference type="Gene3D" id="1.10.10.750">
    <property type="entry name" value="Ypt/Rab-GAP domain of gyp1p, domain 1"/>
    <property type="match status" value="1"/>
</dbReference>
<dbReference type="GO" id="GO:0031267">
    <property type="term" value="F:small GTPase binding"/>
    <property type="evidence" value="ECO:0007669"/>
    <property type="project" value="TreeGrafter"/>
</dbReference>
<keyword evidence="1" id="KW-0343">GTPase activation</keyword>
<organism evidence="4 5">
    <name type="scientific">Pinctada imbricata</name>
    <name type="common">Atlantic pearl-oyster</name>
    <name type="synonym">Pinctada martensii</name>
    <dbReference type="NCBI Taxonomy" id="66713"/>
    <lineage>
        <taxon>Eukaryota</taxon>
        <taxon>Metazoa</taxon>
        <taxon>Spiralia</taxon>
        <taxon>Lophotrochozoa</taxon>
        <taxon>Mollusca</taxon>
        <taxon>Bivalvia</taxon>
        <taxon>Autobranchia</taxon>
        <taxon>Pteriomorphia</taxon>
        <taxon>Pterioida</taxon>
        <taxon>Pterioidea</taxon>
        <taxon>Pteriidae</taxon>
        <taxon>Pinctada</taxon>
    </lineage>
</organism>
<reference evidence="4" key="1">
    <citation type="submission" date="2019-08" db="EMBL/GenBank/DDBJ databases">
        <title>The improved chromosome-level genome for the pearl oyster Pinctada fucata martensii using PacBio sequencing and Hi-C.</title>
        <authorList>
            <person name="Zheng Z."/>
        </authorList>
    </citation>
    <scope>NUCLEOTIDE SEQUENCE</scope>
    <source>
        <strain evidence="4">ZZ-2019</strain>
        <tissue evidence="4">Adductor muscle</tissue>
    </source>
</reference>
<dbReference type="Proteomes" id="UP001186944">
    <property type="component" value="Unassembled WGS sequence"/>
</dbReference>
<comment type="caution">
    <text evidence="4">The sequence shown here is derived from an EMBL/GenBank/DDBJ whole genome shotgun (WGS) entry which is preliminary data.</text>
</comment>
<keyword evidence="5" id="KW-1185">Reference proteome</keyword>
<dbReference type="GO" id="GO:0005886">
    <property type="term" value="C:plasma membrane"/>
    <property type="evidence" value="ECO:0007669"/>
    <property type="project" value="UniProtKB-ARBA"/>
</dbReference>
<dbReference type="Pfam" id="PF00566">
    <property type="entry name" value="RabGAP-TBC"/>
    <property type="match status" value="1"/>
</dbReference>
<protein>
    <recommendedName>
        <fullName evidence="3">Rab-GAP TBC domain-containing protein</fullName>
    </recommendedName>
</protein>
<feature type="region of interest" description="Disordered" evidence="2">
    <location>
        <begin position="1"/>
        <end position="46"/>
    </location>
</feature>